<evidence type="ECO:0000313" key="2">
    <source>
        <dbReference type="EMBL" id="CEM13874.1"/>
    </source>
</evidence>
<reference evidence="2" key="1">
    <citation type="submission" date="2014-11" db="EMBL/GenBank/DDBJ databases">
        <authorList>
            <person name="Otto D Thomas"/>
            <person name="Naeem Raeece"/>
        </authorList>
    </citation>
    <scope>NUCLEOTIDE SEQUENCE</scope>
</reference>
<dbReference type="AlphaFoldDB" id="A0A0G4FJZ3"/>
<proteinExistence type="predicted"/>
<dbReference type="VEuPathDB" id="CryptoDB:Cvel_3408"/>
<organism evidence="2">
    <name type="scientific">Chromera velia CCMP2878</name>
    <dbReference type="NCBI Taxonomy" id="1169474"/>
    <lineage>
        <taxon>Eukaryota</taxon>
        <taxon>Sar</taxon>
        <taxon>Alveolata</taxon>
        <taxon>Colpodellida</taxon>
        <taxon>Chromeraceae</taxon>
        <taxon>Chromera</taxon>
    </lineage>
</organism>
<gene>
    <name evidence="2" type="ORF">Cvel_3408</name>
</gene>
<protein>
    <submittedName>
        <fullName evidence="2">Uncharacterized protein</fullName>
    </submittedName>
</protein>
<name>A0A0G4FJZ3_9ALVE</name>
<evidence type="ECO:0000256" key="1">
    <source>
        <dbReference type="SAM" id="MobiDB-lite"/>
    </source>
</evidence>
<accession>A0A0G4FJZ3</accession>
<dbReference type="EMBL" id="CDMZ01000418">
    <property type="protein sequence ID" value="CEM13874.1"/>
    <property type="molecule type" value="Genomic_DNA"/>
</dbReference>
<sequence>MLRRGFKQKTCDSTSTDEYSDQLTAAILRSSTRFACFSPLGPKTLNAFFANEDSFLFTAREALSLCLPESPTDARRSALRILPCHSALEVSTSSLDSLMSSSICPSRAVVGSKGGADCQDAGTTFAFSVCFPVLSLFPVSAAATGAVTVPPAVHSRAPTCSRQQSFSSCTSPPQQCHSEAHTCGLSSHPRRLRNMGMHAPA</sequence>
<feature type="region of interest" description="Disordered" evidence="1">
    <location>
        <begin position="180"/>
        <end position="201"/>
    </location>
</feature>